<protein>
    <recommendedName>
        <fullName evidence="4">HTH luxR-type domain-containing protein</fullName>
    </recommendedName>
</protein>
<dbReference type="SUPFAM" id="SSF81901">
    <property type="entry name" value="HCP-like"/>
    <property type="match status" value="1"/>
</dbReference>
<name>A0A2T4DUF8_9BACT</name>
<feature type="domain" description="HTH luxR-type" evidence="4">
    <location>
        <begin position="508"/>
        <end position="565"/>
    </location>
</feature>
<dbReference type="SMART" id="SM00421">
    <property type="entry name" value="HTH_LUXR"/>
    <property type="match status" value="1"/>
</dbReference>
<dbReference type="Gene3D" id="1.10.10.10">
    <property type="entry name" value="Winged helix-like DNA-binding domain superfamily/Winged helix DNA-binding domain"/>
    <property type="match status" value="1"/>
</dbReference>
<comment type="caution">
    <text evidence="5">The sequence shown here is derived from an EMBL/GenBank/DDBJ whole genome shotgun (WGS) entry which is preliminary data.</text>
</comment>
<keyword evidence="3" id="KW-0812">Transmembrane</keyword>
<keyword evidence="1" id="KW-0802">TPR repeat</keyword>
<reference evidence="5 6" key="1">
    <citation type="submission" date="2018-03" db="EMBL/GenBank/DDBJ databases">
        <title>Cross-interface Injection: A General Nanoliter Liquid Handling Method Applied to Single Cells Genome Amplification Automated Nanoliter Liquid Handling Applied to Single Cell Multiple Displacement Amplification.</title>
        <authorList>
            <person name="Yun J."/>
            <person name="Xu P."/>
            <person name="Xu J."/>
            <person name="Dai X."/>
            <person name="Wang Y."/>
            <person name="Zheng X."/>
            <person name="Cao C."/>
            <person name="Yi Q."/>
            <person name="Zhu Y."/>
            <person name="Wang L."/>
            <person name="Dong Z."/>
            <person name="Huang Y."/>
            <person name="Huang L."/>
            <person name="Du W."/>
        </authorList>
    </citation>
    <scope>NUCLEOTIDE SEQUENCE [LARGE SCALE GENOMIC DNA]</scope>
    <source>
        <strain evidence="5 6">Z-D1-2</strain>
    </source>
</reference>
<feature type="coiled-coil region" evidence="2">
    <location>
        <begin position="421"/>
        <end position="462"/>
    </location>
</feature>
<evidence type="ECO:0000313" key="6">
    <source>
        <dbReference type="Proteomes" id="UP000240608"/>
    </source>
</evidence>
<dbReference type="SUPFAM" id="SSF48452">
    <property type="entry name" value="TPR-like"/>
    <property type="match status" value="1"/>
</dbReference>
<accession>A0A2T4DUF8</accession>
<evidence type="ECO:0000259" key="4">
    <source>
        <dbReference type="SMART" id="SM00421"/>
    </source>
</evidence>
<dbReference type="InterPro" id="IPR011990">
    <property type="entry name" value="TPR-like_helical_dom_sf"/>
</dbReference>
<evidence type="ECO:0000256" key="2">
    <source>
        <dbReference type="SAM" id="Coils"/>
    </source>
</evidence>
<dbReference type="InterPro" id="IPR000792">
    <property type="entry name" value="Tscrpt_reg_LuxR_C"/>
</dbReference>
<dbReference type="GO" id="GO:0006355">
    <property type="term" value="P:regulation of DNA-templated transcription"/>
    <property type="evidence" value="ECO:0007669"/>
    <property type="project" value="InterPro"/>
</dbReference>
<dbReference type="PROSITE" id="PS50005">
    <property type="entry name" value="TPR"/>
    <property type="match status" value="1"/>
</dbReference>
<feature type="transmembrane region" description="Helical" evidence="3">
    <location>
        <begin position="394"/>
        <end position="412"/>
    </location>
</feature>
<dbReference type="Gene3D" id="1.25.40.10">
    <property type="entry name" value="Tetratricopeptide repeat domain"/>
    <property type="match status" value="2"/>
</dbReference>
<dbReference type="SMART" id="SM00028">
    <property type="entry name" value="TPR"/>
    <property type="match status" value="3"/>
</dbReference>
<dbReference type="InterPro" id="IPR016032">
    <property type="entry name" value="Sig_transdc_resp-reg_C-effctor"/>
</dbReference>
<dbReference type="AlphaFoldDB" id="A0A2T4DUF8"/>
<dbReference type="InterPro" id="IPR019734">
    <property type="entry name" value="TPR_rpt"/>
</dbReference>
<organism evidence="5 6">
    <name type="scientific">Marivirga lumbricoides</name>
    <dbReference type="NCBI Taxonomy" id="1046115"/>
    <lineage>
        <taxon>Bacteria</taxon>
        <taxon>Pseudomonadati</taxon>
        <taxon>Bacteroidota</taxon>
        <taxon>Cytophagia</taxon>
        <taxon>Cytophagales</taxon>
        <taxon>Marivirgaceae</taxon>
        <taxon>Marivirga</taxon>
    </lineage>
</organism>
<keyword evidence="3" id="KW-1133">Transmembrane helix</keyword>
<sequence length="569" mass="65871">MVKLKLVGFLVVLMQSLGFAQYKEMLHQNYSSKVENIAVLYQNTINKSVADSVFLVQYTTEMEQWAVANQDVELALEARLLKAYSYWHIYGHIYPNLVKNLIKVAEEAKEKQILHVEARAVKVIANHYWGQKNYESTFEWLLRSAKILDEIEPEQFPNMAEHLNFIGKCYFYFRDYKTALYFYKKSSKLDKSTFNAEAIFEAQNTLGLCYQALGQLSNAEGHFVAVITDSSSYASPIWQNIASGNLGYNFYLAGNYEKAIPLLKIDLQNALALKDYSLAAGSATPLADIYLKQQQLKASKQKIEEVKKYVHLSGQTDRLRKLYPVISKWYASNNQTDSSVLYLDSAMWATNDYNEKYSSLKLLRANQKVEARDRQIEIEKLKTESKIKLSERNFIILCIVVLLIGTMVVFWYRNKYLIKKQEFKELTLESTKKALAQAKNQLKNLTLKVREDSNLISELKKNEAAEENQQLISTLKSKSILTNEDWIEYQKLFNQVYPYFSTSVFTYYPYLSQAELRCVYLEKLQLSNTEMALVLGVSTNTMRVTKHRIRKKLGLESQEEMELLIKKLG</sequence>
<gene>
    <name evidence="5" type="ORF">C9994_03030</name>
</gene>
<dbReference type="GO" id="GO:0003677">
    <property type="term" value="F:DNA binding"/>
    <property type="evidence" value="ECO:0007669"/>
    <property type="project" value="InterPro"/>
</dbReference>
<feature type="repeat" description="TPR" evidence="1">
    <location>
        <begin position="160"/>
        <end position="193"/>
    </location>
</feature>
<evidence type="ECO:0000313" key="5">
    <source>
        <dbReference type="EMBL" id="PTB97440.1"/>
    </source>
</evidence>
<evidence type="ECO:0000256" key="1">
    <source>
        <dbReference type="PROSITE-ProRule" id="PRU00339"/>
    </source>
</evidence>
<dbReference type="InterPro" id="IPR036388">
    <property type="entry name" value="WH-like_DNA-bd_sf"/>
</dbReference>
<dbReference type="Proteomes" id="UP000240608">
    <property type="component" value="Unassembled WGS sequence"/>
</dbReference>
<dbReference type="EMBL" id="PYVU01000014">
    <property type="protein sequence ID" value="PTB97440.1"/>
    <property type="molecule type" value="Genomic_DNA"/>
</dbReference>
<keyword evidence="2" id="KW-0175">Coiled coil</keyword>
<proteinExistence type="predicted"/>
<evidence type="ECO:0000256" key="3">
    <source>
        <dbReference type="SAM" id="Phobius"/>
    </source>
</evidence>
<dbReference type="SUPFAM" id="SSF46894">
    <property type="entry name" value="C-terminal effector domain of the bipartite response regulators"/>
    <property type="match status" value="1"/>
</dbReference>
<keyword evidence="3" id="KW-0472">Membrane</keyword>